<protein>
    <recommendedName>
        <fullName evidence="7">D-2-hydroxyglutarate dehydrogenase, mitochondrial</fullName>
        <ecNumber evidence="6">1.1.99.39</ecNumber>
    </recommendedName>
</protein>
<evidence type="ECO:0000256" key="2">
    <source>
        <dbReference type="ARBA" id="ARBA00008000"/>
    </source>
</evidence>
<keyword evidence="5" id="KW-0560">Oxidoreductase</keyword>
<dbReference type="PANTHER" id="PTHR43716:SF1">
    <property type="entry name" value="D-2-HYDROXYGLUTARATE DEHYDROGENASE, MITOCHONDRIAL"/>
    <property type="match status" value="1"/>
</dbReference>
<dbReference type="PANTHER" id="PTHR43716">
    <property type="entry name" value="D-2-HYDROXYGLUTARATE DEHYDROGENASE, MITOCHONDRIAL"/>
    <property type="match status" value="1"/>
</dbReference>
<dbReference type="Proteomes" id="UP001176961">
    <property type="component" value="Unassembled WGS sequence"/>
</dbReference>
<keyword evidence="12" id="KW-1185">Reference proteome</keyword>
<dbReference type="InterPro" id="IPR051264">
    <property type="entry name" value="FAD-oxidored/transferase_4"/>
</dbReference>
<evidence type="ECO:0000256" key="5">
    <source>
        <dbReference type="ARBA" id="ARBA00023002"/>
    </source>
</evidence>
<keyword evidence="3" id="KW-0285">Flavoprotein</keyword>
<dbReference type="FunFam" id="3.30.70.2190:FF:000001">
    <property type="entry name" value="D-2-hydroxyglutarate dehydrogenase mitochondrial"/>
    <property type="match status" value="1"/>
</dbReference>
<dbReference type="Pfam" id="PF01565">
    <property type="entry name" value="FAD_binding_4"/>
    <property type="match status" value="1"/>
</dbReference>
<dbReference type="Pfam" id="PF02913">
    <property type="entry name" value="FAD-oxidase_C"/>
    <property type="match status" value="1"/>
</dbReference>
<dbReference type="Gene3D" id="3.30.70.2190">
    <property type="match status" value="1"/>
</dbReference>
<dbReference type="Gene3D" id="3.30.43.10">
    <property type="entry name" value="Uridine Diphospho-n-acetylenolpyruvylglucosamine Reductase, domain 2"/>
    <property type="match status" value="1"/>
</dbReference>
<dbReference type="GO" id="GO:0051990">
    <property type="term" value="F:(R)-2-hydroxyglutarate dehydrogenase activity"/>
    <property type="evidence" value="ECO:0007669"/>
    <property type="project" value="UniProtKB-EC"/>
</dbReference>
<dbReference type="FunFam" id="3.30.43.10:FF:000011">
    <property type="entry name" value="D-lactate dehydrogenase (Cytochrome)"/>
    <property type="match status" value="1"/>
</dbReference>
<dbReference type="FunFam" id="3.30.70.2740:FF:000002">
    <property type="entry name" value="D-2-hydroxyglutarate dehydrogenase mitochondrial"/>
    <property type="match status" value="1"/>
</dbReference>
<dbReference type="AlphaFoldDB" id="A0AA36HCY8"/>
<name>A0AA36HCY8_CYLNA</name>
<dbReference type="SUPFAM" id="SSF56176">
    <property type="entry name" value="FAD-binding/transporter-associated domain-like"/>
    <property type="match status" value="1"/>
</dbReference>
<dbReference type="InterPro" id="IPR016166">
    <property type="entry name" value="FAD-bd_PCMH"/>
</dbReference>
<dbReference type="EMBL" id="CATQJL010000316">
    <property type="protein sequence ID" value="CAJ0607965.1"/>
    <property type="molecule type" value="Genomic_DNA"/>
</dbReference>
<dbReference type="InterPro" id="IPR016171">
    <property type="entry name" value="Vanillyl_alc_oxidase_C-sub2"/>
</dbReference>
<comment type="cofactor">
    <cofactor evidence="1">
        <name>FAD</name>
        <dbReference type="ChEBI" id="CHEBI:57692"/>
    </cofactor>
</comment>
<evidence type="ECO:0000256" key="8">
    <source>
        <dbReference type="ARBA" id="ARBA00045410"/>
    </source>
</evidence>
<comment type="function">
    <text evidence="8">Catalyzes the oxidation of D-2-hydroxyglutarate (D-2-HG) to alpha-ketoglutarate. Also catalyzes the oxidation of other D-2-hydroxyacids, such as D-malate (D-MAL) and D-lactate (D-LAC). Exhibits high activities towards D-2-HG and D-MAL but a very weak activity towards D-LAC.</text>
</comment>
<dbReference type="Gene3D" id="3.30.70.2740">
    <property type="match status" value="1"/>
</dbReference>
<comment type="caution">
    <text evidence="11">The sequence shown here is derived from an EMBL/GenBank/DDBJ whole genome shotgun (WGS) entry which is preliminary data.</text>
</comment>
<evidence type="ECO:0000256" key="7">
    <source>
        <dbReference type="ARBA" id="ARBA00039639"/>
    </source>
</evidence>
<dbReference type="Gene3D" id="3.30.465.10">
    <property type="match status" value="1"/>
</dbReference>
<dbReference type="InterPro" id="IPR006094">
    <property type="entry name" value="Oxid_FAD_bind_N"/>
</dbReference>
<evidence type="ECO:0000256" key="6">
    <source>
        <dbReference type="ARBA" id="ARBA00039003"/>
    </source>
</evidence>
<proteinExistence type="inferred from homology"/>
<dbReference type="InterPro" id="IPR016169">
    <property type="entry name" value="FAD-bd_PCMH_sub2"/>
</dbReference>
<dbReference type="GO" id="GO:0005739">
    <property type="term" value="C:mitochondrion"/>
    <property type="evidence" value="ECO:0007669"/>
    <property type="project" value="TreeGrafter"/>
</dbReference>
<dbReference type="EC" id="1.1.99.39" evidence="6"/>
<dbReference type="Gene3D" id="1.10.45.10">
    <property type="entry name" value="Vanillyl-alcohol Oxidase, Chain A, domain 4"/>
    <property type="match status" value="1"/>
</dbReference>
<keyword evidence="4" id="KW-0274">FAD</keyword>
<evidence type="ECO:0000313" key="12">
    <source>
        <dbReference type="Proteomes" id="UP001176961"/>
    </source>
</evidence>
<dbReference type="InterPro" id="IPR036318">
    <property type="entry name" value="FAD-bd_PCMH-like_sf"/>
</dbReference>
<organism evidence="11 12">
    <name type="scientific">Cylicocyclus nassatus</name>
    <name type="common">Nematode worm</name>
    <dbReference type="NCBI Taxonomy" id="53992"/>
    <lineage>
        <taxon>Eukaryota</taxon>
        <taxon>Metazoa</taxon>
        <taxon>Ecdysozoa</taxon>
        <taxon>Nematoda</taxon>
        <taxon>Chromadorea</taxon>
        <taxon>Rhabditida</taxon>
        <taxon>Rhabditina</taxon>
        <taxon>Rhabditomorpha</taxon>
        <taxon>Strongyloidea</taxon>
        <taxon>Strongylidae</taxon>
        <taxon>Cylicocyclus</taxon>
    </lineage>
</organism>
<dbReference type="InterPro" id="IPR016167">
    <property type="entry name" value="FAD-bd_PCMH_sub1"/>
</dbReference>
<dbReference type="SUPFAM" id="SSF55103">
    <property type="entry name" value="FAD-linked oxidases, C-terminal domain"/>
    <property type="match status" value="1"/>
</dbReference>
<reference evidence="11" key="1">
    <citation type="submission" date="2023-07" db="EMBL/GenBank/DDBJ databases">
        <authorList>
            <consortium name="CYATHOMIX"/>
        </authorList>
    </citation>
    <scope>NUCLEOTIDE SEQUENCE</scope>
    <source>
        <strain evidence="11">N/A</strain>
    </source>
</reference>
<dbReference type="FunFam" id="1.10.45.10:FF:000001">
    <property type="entry name" value="D-lactate dehydrogenase mitochondrial"/>
    <property type="match status" value="1"/>
</dbReference>
<evidence type="ECO:0000256" key="4">
    <source>
        <dbReference type="ARBA" id="ARBA00022827"/>
    </source>
</evidence>
<comment type="catalytic activity">
    <reaction evidence="9">
        <text>(R)-malate + A = oxaloacetate + AH2</text>
        <dbReference type="Rhea" id="RHEA:67460"/>
        <dbReference type="ChEBI" id="CHEBI:13193"/>
        <dbReference type="ChEBI" id="CHEBI:15588"/>
        <dbReference type="ChEBI" id="CHEBI:16452"/>
        <dbReference type="ChEBI" id="CHEBI:17499"/>
    </reaction>
    <physiologicalReaction direction="left-to-right" evidence="9">
        <dbReference type="Rhea" id="RHEA:67461"/>
    </physiologicalReaction>
</comment>
<accession>A0AA36HCY8</accession>
<dbReference type="InterPro" id="IPR016164">
    <property type="entry name" value="FAD-linked_Oxase-like_C"/>
</dbReference>
<evidence type="ECO:0000256" key="9">
    <source>
        <dbReference type="ARBA" id="ARBA00049267"/>
    </source>
</evidence>
<gene>
    <name evidence="11" type="ORF">CYNAS_LOCUS19948</name>
</gene>
<evidence type="ECO:0000259" key="10">
    <source>
        <dbReference type="PROSITE" id="PS51387"/>
    </source>
</evidence>
<sequence length="482" mass="53525">MWLKPLQNSLRKFSTVVRDPRFAKVQDTDIRIFESIVGREHVKTTEIDSYATDWMKAFRGNPPCVLLPSTSEEVSSILSHCSKRKIAVVPQAGNTGLVGGSVPLFDEVVLSVRRINKHFEFDEKSGILTCDAGYILEELDNKLAPYGYMMPFDLGAKGSCMIGGNIATCAGGLRLLRYGSLHAHLLGLTVVLPNEQGTILKVGSSLKKDNTSLHIPHLFLGSEGQLGVITRITMAAAPKPTSIQSAMIGAETFESCCDILRLARRHLSEILSSFEFLDRETMTAIDENLGLKPVLQSNPRFTLLIETSGSDESHDTAKMERFLAHCIDDELASDGVQAQSATESSMMWRIRESAPLAVAADGYAFKNDVSLPLKHFYRLTEEIRKRCSSMTKRIVTYGHLGDGNSHLNITAKEYSKDLYDRLYPFIYEWVNAHDGSISAEHGIGQMKLPYANLGKSPAEREIVRRIKSIFDPNGIMNPYKSF</sequence>
<evidence type="ECO:0000256" key="3">
    <source>
        <dbReference type="ARBA" id="ARBA00022630"/>
    </source>
</evidence>
<dbReference type="InterPro" id="IPR004113">
    <property type="entry name" value="FAD-bd_oxidored_4_C"/>
</dbReference>
<dbReference type="PROSITE" id="PS51387">
    <property type="entry name" value="FAD_PCMH"/>
    <property type="match status" value="1"/>
</dbReference>
<feature type="domain" description="FAD-binding PCMH-type" evidence="10">
    <location>
        <begin position="58"/>
        <end position="239"/>
    </location>
</feature>
<dbReference type="GO" id="GO:0071949">
    <property type="term" value="F:FAD binding"/>
    <property type="evidence" value="ECO:0007669"/>
    <property type="project" value="InterPro"/>
</dbReference>
<comment type="similarity">
    <text evidence="2">Belongs to the FAD-binding oxidoreductase/transferase type 4 family.</text>
</comment>
<dbReference type="FunFam" id="3.30.465.10:FF:000001">
    <property type="entry name" value="D-2-hydroxyglutarate dehydrogenase, mitochondrial"/>
    <property type="match status" value="1"/>
</dbReference>
<evidence type="ECO:0000256" key="1">
    <source>
        <dbReference type="ARBA" id="ARBA00001974"/>
    </source>
</evidence>
<evidence type="ECO:0000313" key="11">
    <source>
        <dbReference type="EMBL" id="CAJ0607965.1"/>
    </source>
</evidence>